<dbReference type="InterPro" id="IPR001202">
    <property type="entry name" value="WW_dom"/>
</dbReference>
<feature type="compositionally biased region" description="Basic and acidic residues" evidence="1">
    <location>
        <begin position="627"/>
        <end position="650"/>
    </location>
</feature>
<feature type="compositionally biased region" description="Low complexity" evidence="1">
    <location>
        <begin position="1125"/>
        <end position="1135"/>
    </location>
</feature>
<dbReference type="OrthoDB" id="548295at2759"/>
<feature type="compositionally biased region" description="Polar residues" evidence="1">
    <location>
        <begin position="1003"/>
        <end position="1026"/>
    </location>
</feature>
<protein>
    <recommendedName>
        <fullName evidence="2">WW domain-containing protein</fullName>
    </recommendedName>
</protein>
<evidence type="ECO:0000313" key="3">
    <source>
        <dbReference type="EMBL" id="THH07551.1"/>
    </source>
</evidence>
<feature type="compositionally biased region" description="Acidic residues" evidence="1">
    <location>
        <begin position="1"/>
        <end position="17"/>
    </location>
</feature>
<feature type="compositionally biased region" description="Basic and acidic residues" evidence="1">
    <location>
        <begin position="598"/>
        <end position="608"/>
    </location>
</feature>
<feature type="compositionally biased region" description="Basic and acidic residues" evidence="1">
    <location>
        <begin position="676"/>
        <end position="686"/>
    </location>
</feature>
<keyword evidence="4" id="KW-1185">Reference proteome</keyword>
<feature type="compositionally biased region" description="Basic residues" evidence="1">
    <location>
        <begin position="1297"/>
        <end position="1309"/>
    </location>
</feature>
<sequence>MADDAEVLDWGGEDDEHYEYRTTNMGDGDDVVSIGGEEDDMMELAAFHSRSLRDNGNEDSPDDVARPLSAESGKATPRLDDSRPQLEQKSPGTKSLYDSSATRGASHRRSQSQSRSLKAPLMHALPPKPAVAPAPSYRDRTQSNPGFIAASVMSSSRRVQEKDDSRRRTNGTSKLPASDVLPSHWVIRHSTGKGGEKGEIYYYNIRTDVSQWERPSDDDHIGKTSPPNSRETDRLEFPDNHLDSKMARNRSSGDVRSDRQSDSQLTKGRDRPTSPAHDLSYDDRHYRPANGGGTSPSRTVQRSRLESPPINVQNQNHHRDDAFNESAVSQNRMYPRRDSFPSRAFDQQLITDELRPRHNSFSGQSDRLDFSREPPQDGGPMRAPHGPGPDRGRGMRRNIGPMQDERLRPQRDAPVSRDSYSRVSTDRPAFQQGGPVQRQAWHPPSHTRRDIEAPPMNFDPPRRPREPEYTTKTGMGVDAKRRRVDERTADSAHMRRDRSPSPMSNHGQSFPPVLYPSGRDGPQSQRGSNDNFRQPRHPPSSLPSNYPGGLQEGNSFTSRSMPSVDRPHEGNIDGRSVNSGPNIPSGPRIRNHQPAVEPEYREPIDFGRRQQPPVGPSTYNQQHGRQNRPEDRRFDSDRPMNRSGMDHGSEIMDVDFPPRSKGAGPLQTGGSMYSDRMLEIDRRNSMDRPPTAPRAMHSKGSMPTSPIVNMPTLPSQGNFAPPGAPTFGEDSSPPGGPRGRRQTRFGWRQRPSEDRAAEPSNGWPARDVSLGRDAASDQIGRRVSSATTQEEPPRHDRLPAPPSNLSRVPKDGPFTRRIPSPKLTGANNVPVPPRKGWQTGPDVIDRTRFDYHPEPNWEEPNRARRADSSLDRSSRITPPEERFKSLHGDVQRRMSLNDRSNVADQEHPAYNLSHGLDSEQSTRHSRLPEHNHSSARRSANRISRFSKPEEGAGIIIEPPRAPREWIPREKVTNAYGGSQPLVVDRDDRRAHSPPPLSAETVRSMPNPSSSDSMVRQGHSAFSTTRTPQERSPREDRRTSIPPSTAYESPQSRSDDLRKVHHNSVRISQYSPRRLSRTIPPSPPSITRPLASRLDGPSVIPQNTRGNSGRKLGNQDMTARDDRSVNNSASNNSESAPLSRLPTIASSILEKSDKAASQPNTPMEEPRMSQSPAFRIKRPHSKFADAPQQRNTANANESIRSFDFGTPEIRPLPRNDVQERPIQLRSNSLLERLNMTTEAEITSSPQPSLRDRVEPPLAWKNNDLDNFDEASSNTNNAEEAYVAGYGEGRGRGQGQVRGRGRGGRPRRGRGRGGFGAIDS</sequence>
<feature type="region of interest" description="Disordered" evidence="1">
    <location>
        <begin position="1"/>
        <end position="1221"/>
    </location>
</feature>
<feature type="compositionally biased region" description="Basic and acidic residues" evidence="1">
    <location>
        <begin position="960"/>
        <end position="971"/>
    </location>
</feature>
<feature type="compositionally biased region" description="Polar residues" evidence="1">
    <location>
        <begin position="701"/>
        <end position="718"/>
    </location>
</feature>
<name>A0A4S4L929_9AGAM</name>
<feature type="compositionally biased region" description="Polar residues" evidence="1">
    <location>
        <begin position="1040"/>
        <end position="1051"/>
    </location>
</feature>
<feature type="compositionally biased region" description="Polar residues" evidence="1">
    <location>
        <begin position="87"/>
        <end position="103"/>
    </location>
</feature>
<feature type="compositionally biased region" description="Basic and acidic residues" evidence="1">
    <location>
        <begin position="483"/>
        <end position="499"/>
    </location>
</feature>
<feature type="compositionally biased region" description="Basic and acidic residues" evidence="1">
    <location>
        <begin position="916"/>
        <end position="932"/>
    </location>
</feature>
<feature type="compositionally biased region" description="Basic and acidic residues" evidence="1">
    <location>
        <begin position="460"/>
        <end position="469"/>
    </location>
</feature>
<dbReference type="Proteomes" id="UP000308199">
    <property type="component" value="Unassembled WGS sequence"/>
</dbReference>
<feature type="compositionally biased region" description="Polar residues" evidence="1">
    <location>
        <begin position="552"/>
        <end position="561"/>
    </location>
</feature>
<organism evidence="3 4">
    <name type="scientific">Phellinidium pouzarii</name>
    <dbReference type="NCBI Taxonomy" id="167371"/>
    <lineage>
        <taxon>Eukaryota</taxon>
        <taxon>Fungi</taxon>
        <taxon>Dikarya</taxon>
        <taxon>Basidiomycota</taxon>
        <taxon>Agaricomycotina</taxon>
        <taxon>Agaricomycetes</taxon>
        <taxon>Hymenochaetales</taxon>
        <taxon>Hymenochaetaceae</taxon>
        <taxon>Phellinidium</taxon>
    </lineage>
</organism>
<accession>A0A4S4L929</accession>
<feature type="compositionally biased region" description="Basic and acidic residues" evidence="1">
    <location>
        <begin position="77"/>
        <end position="86"/>
    </location>
</feature>
<feature type="region of interest" description="Disordered" evidence="1">
    <location>
        <begin position="1259"/>
        <end position="1318"/>
    </location>
</feature>
<dbReference type="InterPro" id="IPR036020">
    <property type="entry name" value="WW_dom_sf"/>
</dbReference>
<feature type="compositionally biased region" description="Polar residues" evidence="1">
    <location>
        <begin position="1187"/>
        <end position="1198"/>
    </location>
</feature>
<feature type="domain" description="WW" evidence="2">
    <location>
        <begin position="179"/>
        <end position="217"/>
    </location>
</feature>
<dbReference type="CDD" id="cd00201">
    <property type="entry name" value="WW"/>
    <property type="match status" value="1"/>
</dbReference>
<evidence type="ECO:0000313" key="4">
    <source>
        <dbReference type="Proteomes" id="UP000308199"/>
    </source>
</evidence>
<dbReference type="SUPFAM" id="SSF51045">
    <property type="entry name" value="WW domain"/>
    <property type="match status" value="1"/>
</dbReference>
<dbReference type="PROSITE" id="PS50020">
    <property type="entry name" value="WW_DOMAIN_2"/>
    <property type="match status" value="1"/>
</dbReference>
<feature type="compositionally biased region" description="Basic and acidic residues" evidence="1">
    <location>
        <begin position="843"/>
        <end position="896"/>
    </location>
</feature>
<dbReference type="Gene3D" id="2.20.70.10">
    <property type="match status" value="1"/>
</dbReference>
<feature type="compositionally biased region" description="Basic and acidic residues" evidence="1">
    <location>
        <begin position="1027"/>
        <end position="1038"/>
    </location>
</feature>
<feature type="compositionally biased region" description="Gly residues" evidence="1">
    <location>
        <begin position="1284"/>
        <end position="1296"/>
    </location>
</feature>
<feature type="compositionally biased region" description="Basic and acidic residues" evidence="1">
    <location>
        <begin position="366"/>
        <end position="375"/>
    </location>
</feature>
<feature type="compositionally biased region" description="Basic and acidic residues" evidence="1">
    <location>
        <begin position="230"/>
        <end position="272"/>
    </location>
</feature>
<comment type="caution">
    <text evidence="3">The sequence shown here is derived from an EMBL/GenBank/DDBJ whole genome shotgun (WGS) entry which is preliminary data.</text>
</comment>
<evidence type="ECO:0000256" key="1">
    <source>
        <dbReference type="SAM" id="MobiDB-lite"/>
    </source>
</evidence>
<proteinExistence type="predicted"/>
<feature type="compositionally biased region" description="Polar residues" evidence="1">
    <location>
        <begin position="522"/>
        <end position="532"/>
    </location>
</feature>
<feature type="compositionally biased region" description="Basic and acidic residues" evidence="1">
    <location>
        <begin position="158"/>
        <end position="167"/>
    </location>
</feature>
<gene>
    <name evidence="3" type="ORF">EW145_g3305</name>
</gene>
<dbReference type="SMART" id="SM00456">
    <property type="entry name" value="WW"/>
    <property type="match status" value="1"/>
</dbReference>
<reference evidence="3 4" key="1">
    <citation type="submission" date="2019-02" db="EMBL/GenBank/DDBJ databases">
        <title>Genome sequencing of the rare red list fungi Phellinidium pouzarii.</title>
        <authorList>
            <person name="Buettner E."/>
            <person name="Kellner H."/>
        </authorList>
    </citation>
    <scope>NUCLEOTIDE SEQUENCE [LARGE SCALE GENOMIC DNA]</scope>
    <source>
        <strain evidence="3 4">DSM 108285</strain>
    </source>
</reference>
<feature type="compositionally biased region" description="Basic and acidic residues" evidence="1">
    <location>
        <begin position="403"/>
        <end position="415"/>
    </location>
</feature>
<evidence type="ECO:0000259" key="2">
    <source>
        <dbReference type="PROSITE" id="PS50020"/>
    </source>
</evidence>
<dbReference type="EMBL" id="SGPK01000137">
    <property type="protein sequence ID" value="THH07551.1"/>
    <property type="molecule type" value="Genomic_DNA"/>
</dbReference>